<reference evidence="2" key="1">
    <citation type="journal article" date="2014" name="Science">
        <title>Ancient hybridizations among the ancestral genomes of bread wheat.</title>
        <authorList>
            <consortium name="International Wheat Genome Sequencing Consortium,"/>
            <person name="Marcussen T."/>
            <person name="Sandve S.R."/>
            <person name="Heier L."/>
            <person name="Spannagl M."/>
            <person name="Pfeifer M."/>
            <person name="Jakobsen K.S."/>
            <person name="Wulff B.B."/>
            <person name="Steuernagel B."/>
            <person name="Mayer K.F."/>
            <person name="Olsen O.A."/>
        </authorList>
    </citation>
    <scope>NUCLEOTIDE SEQUENCE [LARGE SCALE GENOMIC DNA]</scope>
    <source>
        <strain evidence="2">cv. AL8/78</strain>
    </source>
</reference>
<organism evidence="1 2">
    <name type="scientific">Aegilops tauschii subsp. strangulata</name>
    <name type="common">Goatgrass</name>
    <dbReference type="NCBI Taxonomy" id="200361"/>
    <lineage>
        <taxon>Eukaryota</taxon>
        <taxon>Viridiplantae</taxon>
        <taxon>Streptophyta</taxon>
        <taxon>Embryophyta</taxon>
        <taxon>Tracheophyta</taxon>
        <taxon>Spermatophyta</taxon>
        <taxon>Magnoliopsida</taxon>
        <taxon>Liliopsida</taxon>
        <taxon>Poales</taxon>
        <taxon>Poaceae</taxon>
        <taxon>BOP clade</taxon>
        <taxon>Pooideae</taxon>
        <taxon>Triticodae</taxon>
        <taxon>Triticeae</taxon>
        <taxon>Triticinae</taxon>
        <taxon>Aegilops</taxon>
    </lineage>
</organism>
<dbReference type="AlphaFoldDB" id="A0A453HLT6"/>
<keyword evidence="2" id="KW-1185">Reference proteome</keyword>
<evidence type="ECO:0000313" key="1">
    <source>
        <dbReference type="EnsemblPlants" id="AET4Gv20234100.6"/>
    </source>
</evidence>
<reference evidence="1" key="3">
    <citation type="journal article" date="2017" name="Nature">
        <title>Genome sequence of the progenitor of the wheat D genome Aegilops tauschii.</title>
        <authorList>
            <person name="Luo M.C."/>
            <person name="Gu Y.Q."/>
            <person name="Puiu D."/>
            <person name="Wang H."/>
            <person name="Twardziok S.O."/>
            <person name="Deal K.R."/>
            <person name="Huo N."/>
            <person name="Zhu T."/>
            <person name="Wang L."/>
            <person name="Wang Y."/>
            <person name="McGuire P.E."/>
            <person name="Liu S."/>
            <person name="Long H."/>
            <person name="Ramasamy R.K."/>
            <person name="Rodriguez J.C."/>
            <person name="Van S.L."/>
            <person name="Yuan L."/>
            <person name="Wang Z."/>
            <person name="Xia Z."/>
            <person name="Xiao L."/>
            <person name="Anderson O.D."/>
            <person name="Ouyang S."/>
            <person name="Liang Y."/>
            <person name="Zimin A.V."/>
            <person name="Pertea G."/>
            <person name="Qi P."/>
            <person name="Bennetzen J.L."/>
            <person name="Dai X."/>
            <person name="Dawson M.W."/>
            <person name="Muller H.G."/>
            <person name="Kugler K."/>
            <person name="Rivarola-Duarte L."/>
            <person name="Spannagl M."/>
            <person name="Mayer K.F.X."/>
            <person name="Lu F.H."/>
            <person name="Bevan M.W."/>
            <person name="Leroy P."/>
            <person name="Li P."/>
            <person name="You F.M."/>
            <person name="Sun Q."/>
            <person name="Liu Z."/>
            <person name="Lyons E."/>
            <person name="Wicker T."/>
            <person name="Salzberg S.L."/>
            <person name="Devos K.M."/>
            <person name="Dvorak J."/>
        </authorList>
    </citation>
    <scope>NUCLEOTIDE SEQUENCE [LARGE SCALE GENOMIC DNA]</scope>
    <source>
        <strain evidence="1">cv. AL8/78</strain>
    </source>
</reference>
<reference evidence="1" key="5">
    <citation type="journal article" date="2021" name="G3 (Bethesda)">
        <title>Aegilops tauschii genome assembly Aet v5.0 features greater sequence contiguity and improved annotation.</title>
        <authorList>
            <person name="Wang L."/>
            <person name="Zhu T."/>
            <person name="Rodriguez J.C."/>
            <person name="Deal K.R."/>
            <person name="Dubcovsky J."/>
            <person name="McGuire P.E."/>
            <person name="Lux T."/>
            <person name="Spannagl M."/>
            <person name="Mayer K.F.X."/>
            <person name="Baldrich P."/>
            <person name="Meyers B.C."/>
            <person name="Huo N."/>
            <person name="Gu Y.Q."/>
            <person name="Zhou H."/>
            <person name="Devos K.M."/>
            <person name="Bennetzen J.L."/>
            <person name="Unver T."/>
            <person name="Budak H."/>
            <person name="Gulick P.J."/>
            <person name="Galiba G."/>
            <person name="Kalapos B."/>
            <person name="Nelson D.R."/>
            <person name="Li P."/>
            <person name="You F.M."/>
            <person name="Luo M.C."/>
            <person name="Dvorak J."/>
        </authorList>
    </citation>
    <scope>NUCLEOTIDE SEQUENCE [LARGE SCALE GENOMIC DNA]</scope>
    <source>
        <strain evidence="1">cv. AL8/78</strain>
    </source>
</reference>
<dbReference type="EnsemblPlants" id="AET4Gv20234100.6">
    <property type="protein sequence ID" value="AET4Gv20234100.6"/>
    <property type="gene ID" value="AET4Gv20234100"/>
</dbReference>
<name>A0A453HLT6_AEGTS</name>
<dbReference type="Proteomes" id="UP000015105">
    <property type="component" value="Chromosome 4D"/>
</dbReference>
<reference evidence="2" key="2">
    <citation type="journal article" date="2017" name="Nat. Plants">
        <title>The Aegilops tauschii genome reveals multiple impacts of transposons.</title>
        <authorList>
            <person name="Zhao G."/>
            <person name="Zou C."/>
            <person name="Li K."/>
            <person name="Wang K."/>
            <person name="Li T."/>
            <person name="Gao L."/>
            <person name="Zhang X."/>
            <person name="Wang H."/>
            <person name="Yang Z."/>
            <person name="Liu X."/>
            <person name="Jiang W."/>
            <person name="Mao L."/>
            <person name="Kong X."/>
            <person name="Jiao Y."/>
            <person name="Jia J."/>
        </authorList>
    </citation>
    <scope>NUCLEOTIDE SEQUENCE [LARGE SCALE GENOMIC DNA]</scope>
    <source>
        <strain evidence="2">cv. AL8/78</strain>
    </source>
</reference>
<evidence type="ECO:0000313" key="2">
    <source>
        <dbReference type="Proteomes" id="UP000015105"/>
    </source>
</evidence>
<protein>
    <submittedName>
        <fullName evidence="1">Uncharacterized protein</fullName>
    </submittedName>
</protein>
<accession>A0A453HLT6</accession>
<sequence length="107" mass="11657">IGTRTAQLCSSMGLVCSAPKVYKPAAEVDLGPDSDEHYISPNVKAPRVAGLPVKMFAWVLETPVLGPLLLYVLKKDNLVNKVVIKSNNLLHILFCLKNLSLFPSVVQ</sequence>
<dbReference type="Gramene" id="AET4Gv20234100.6">
    <property type="protein sequence ID" value="AET4Gv20234100.6"/>
    <property type="gene ID" value="AET4Gv20234100"/>
</dbReference>
<reference evidence="1" key="4">
    <citation type="submission" date="2019-03" db="UniProtKB">
        <authorList>
            <consortium name="EnsemblPlants"/>
        </authorList>
    </citation>
    <scope>IDENTIFICATION</scope>
</reference>
<proteinExistence type="predicted"/>